<dbReference type="PANTHER" id="PTHR10689:SF6">
    <property type="entry name" value="MICROSOMAL GLUTATHIONE S-TRANSFERASE 1"/>
    <property type="match status" value="1"/>
</dbReference>
<keyword evidence="9 13" id="KW-0472">Membrane</keyword>
<dbReference type="InterPro" id="IPR001129">
    <property type="entry name" value="Membr-assoc_MAPEG"/>
</dbReference>
<comment type="function">
    <text evidence="1">Conjugation of reduced glutathione to a wide number of exogenous and endogenous hydrophobic electrophiles.</text>
</comment>
<keyword evidence="5 13" id="KW-0812">Transmembrane</keyword>
<dbReference type="RefSeq" id="WP_086185530.1">
    <property type="nucleotide sequence ID" value="NZ_FNPK01000017.1"/>
</dbReference>
<dbReference type="AlphaFoldDB" id="A0A1H3LF54"/>
<keyword evidence="6" id="KW-0256">Endoplasmic reticulum</keyword>
<dbReference type="SUPFAM" id="SSF161084">
    <property type="entry name" value="MAPEG domain-like"/>
    <property type="match status" value="1"/>
</dbReference>
<reference evidence="15" key="1">
    <citation type="submission" date="2016-10" db="EMBL/GenBank/DDBJ databases">
        <authorList>
            <person name="Varghese N."/>
            <person name="Submissions S."/>
        </authorList>
    </citation>
    <scope>NUCLEOTIDE SEQUENCE [LARGE SCALE GENOMIC DNA]</scope>
    <source>
        <strain evidence="15">ANC 5109</strain>
    </source>
</reference>
<dbReference type="GO" id="GO:0004364">
    <property type="term" value="F:glutathione transferase activity"/>
    <property type="evidence" value="ECO:0007669"/>
    <property type="project" value="UniProtKB-EC"/>
</dbReference>
<name>A0A1H3LF54_9GAMM</name>
<evidence type="ECO:0000256" key="4">
    <source>
        <dbReference type="ARBA" id="ARBA00022679"/>
    </source>
</evidence>
<dbReference type="GO" id="GO:0016020">
    <property type="term" value="C:membrane"/>
    <property type="evidence" value="ECO:0007669"/>
    <property type="project" value="InterPro"/>
</dbReference>
<feature type="transmembrane region" description="Helical" evidence="13">
    <location>
        <begin position="73"/>
        <end position="98"/>
    </location>
</feature>
<keyword evidence="8" id="KW-0007">Acetylation</keyword>
<evidence type="ECO:0000256" key="9">
    <source>
        <dbReference type="ARBA" id="ARBA00023136"/>
    </source>
</evidence>
<keyword evidence="7 13" id="KW-1133">Transmembrane helix</keyword>
<proteinExistence type="predicted"/>
<dbReference type="Pfam" id="PF01124">
    <property type="entry name" value="MAPEG"/>
    <property type="match status" value="1"/>
</dbReference>
<accession>A0A1H3LF54</accession>
<dbReference type="InterPro" id="IPR040162">
    <property type="entry name" value="MGST1-like"/>
</dbReference>
<keyword evidence="15" id="KW-1185">Reference proteome</keyword>
<dbReference type="STRING" id="595670.SAMN05421643_11763"/>
<evidence type="ECO:0000256" key="10">
    <source>
        <dbReference type="ARBA" id="ARBA00038540"/>
    </source>
</evidence>
<evidence type="ECO:0000256" key="3">
    <source>
        <dbReference type="ARBA" id="ARBA00012452"/>
    </source>
</evidence>
<organism evidence="14 15">
    <name type="scientific">Acinetobacter kyonggiensis</name>
    <dbReference type="NCBI Taxonomy" id="595670"/>
    <lineage>
        <taxon>Bacteria</taxon>
        <taxon>Pseudomonadati</taxon>
        <taxon>Pseudomonadota</taxon>
        <taxon>Gammaproteobacteria</taxon>
        <taxon>Moraxellales</taxon>
        <taxon>Moraxellaceae</taxon>
        <taxon>Acinetobacter</taxon>
    </lineage>
</organism>
<protein>
    <recommendedName>
        <fullName evidence="11">Microsomal glutathione S-transferase 1</fullName>
        <ecNumber evidence="3">2.5.1.18</ecNumber>
    </recommendedName>
</protein>
<feature type="transmembrane region" description="Helical" evidence="13">
    <location>
        <begin position="118"/>
        <end position="139"/>
    </location>
</feature>
<comment type="subcellular location">
    <subcellularLocation>
        <location evidence="2">Endoplasmic reticulum membrane</location>
        <topology evidence="2">Multi-pass membrane protein</topology>
    </subcellularLocation>
</comment>
<evidence type="ECO:0000256" key="8">
    <source>
        <dbReference type="ARBA" id="ARBA00022990"/>
    </source>
</evidence>
<evidence type="ECO:0000313" key="15">
    <source>
        <dbReference type="Proteomes" id="UP000199035"/>
    </source>
</evidence>
<evidence type="ECO:0000313" key="14">
    <source>
        <dbReference type="EMBL" id="SDY63177.1"/>
    </source>
</evidence>
<comment type="catalytic activity">
    <reaction evidence="12">
        <text>RX + glutathione = an S-substituted glutathione + a halide anion + H(+)</text>
        <dbReference type="Rhea" id="RHEA:16437"/>
        <dbReference type="ChEBI" id="CHEBI:15378"/>
        <dbReference type="ChEBI" id="CHEBI:16042"/>
        <dbReference type="ChEBI" id="CHEBI:17792"/>
        <dbReference type="ChEBI" id="CHEBI:57925"/>
        <dbReference type="ChEBI" id="CHEBI:90779"/>
        <dbReference type="EC" id="2.5.1.18"/>
    </reaction>
    <physiologicalReaction direction="left-to-right" evidence="12">
        <dbReference type="Rhea" id="RHEA:16438"/>
    </physiologicalReaction>
</comment>
<dbReference type="InterPro" id="IPR023352">
    <property type="entry name" value="MAPEG-like_dom_sf"/>
</dbReference>
<evidence type="ECO:0000256" key="7">
    <source>
        <dbReference type="ARBA" id="ARBA00022989"/>
    </source>
</evidence>
<evidence type="ECO:0000256" key="1">
    <source>
        <dbReference type="ARBA" id="ARBA00003701"/>
    </source>
</evidence>
<keyword evidence="4 14" id="KW-0808">Transferase</keyword>
<evidence type="ECO:0000256" key="12">
    <source>
        <dbReference type="ARBA" id="ARBA00049385"/>
    </source>
</evidence>
<dbReference type="EC" id="2.5.1.18" evidence="3"/>
<evidence type="ECO:0000256" key="11">
    <source>
        <dbReference type="ARBA" id="ARBA00039397"/>
    </source>
</evidence>
<sequence>MDNILHVYALCTLLLFIKMFAISCYQGFHRIKNKAFRNVEDAGFLKVAAQTTELPQVVRAHQAWLNDLENIPLFWVLGGLCIVLNTNYTMTVWLFSIFTFFRVIHTITYLNSIQPWRTIAYVAGVVCLFIMAIQIIFTII</sequence>
<evidence type="ECO:0000256" key="6">
    <source>
        <dbReference type="ARBA" id="ARBA00022824"/>
    </source>
</evidence>
<evidence type="ECO:0000256" key="5">
    <source>
        <dbReference type="ARBA" id="ARBA00022692"/>
    </source>
</evidence>
<dbReference type="EMBL" id="FNPK01000017">
    <property type="protein sequence ID" value="SDY63177.1"/>
    <property type="molecule type" value="Genomic_DNA"/>
</dbReference>
<comment type="subunit">
    <text evidence="10">Homotrimer; The trimer binds only one molecule of glutathione.</text>
</comment>
<dbReference type="PANTHER" id="PTHR10689">
    <property type="entry name" value="MICROSOMAL GLUTATHIONE S-TRANSFERASE 1"/>
    <property type="match status" value="1"/>
</dbReference>
<dbReference type="Gene3D" id="1.20.120.550">
    <property type="entry name" value="Membrane associated eicosanoid/glutathione metabolism-like domain"/>
    <property type="match status" value="1"/>
</dbReference>
<gene>
    <name evidence="14" type="ORF">SAMN05421643_11763</name>
</gene>
<evidence type="ECO:0000256" key="2">
    <source>
        <dbReference type="ARBA" id="ARBA00004477"/>
    </source>
</evidence>
<feature type="transmembrane region" description="Helical" evidence="13">
    <location>
        <begin position="6"/>
        <end position="28"/>
    </location>
</feature>
<evidence type="ECO:0000256" key="13">
    <source>
        <dbReference type="SAM" id="Phobius"/>
    </source>
</evidence>
<dbReference type="Proteomes" id="UP000199035">
    <property type="component" value="Unassembled WGS sequence"/>
</dbReference>